<comment type="caution">
    <text evidence="4">The sequence shown here is derived from an EMBL/GenBank/DDBJ whole genome shotgun (WGS) entry which is preliminary data.</text>
</comment>
<evidence type="ECO:0000256" key="1">
    <source>
        <dbReference type="SAM" id="MobiDB-lite"/>
    </source>
</evidence>
<feature type="region of interest" description="Disordered" evidence="1">
    <location>
        <begin position="146"/>
        <end position="183"/>
    </location>
</feature>
<accession>A0A1Q9EWX0</accession>
<dbReference type="InterPro" id="IPR000477">
    <property type="entry name" value="RT_dom"/>
</dbReference>
<keyword evidence="2" id="KW-1133">Transmembrane helix</keyword>
<gene>
    <name evidence="4" type="ORF">AK812_SmicGene4195</name>
</gene>
<dbReference type="Pfam" id="PF00078">
    <property type="entry name" value="RVT_1"/>
    <property type="match status" value="1"/>
</dbReference>
<evidence type="ECO:0000313" key="4">
    <source>
        <dbReference type="EMBL" id="OLQ11937.1"/>
    </source>
</evidence>
<name>A0A1Q9EWX0_SYMMI</name>
<proteinExistence type="predicted"/>
<dbReference type="OrthoDB" id="445037at2759"/>
<sequence length="1911" mass="206616">MPVRTSWSETSSVSEPSELRQPCVDAFKNVLQRSASVHTVEATVSKGSPDKELARALWAATAMSLRKVAGVATLTPCCLLKGQAGLTVSSRPRLAGASDGADTGGVNGKRSPVPEQKAIADDLYPARVGHGDGEIHVGKAHIASDPSASLLADPGDSSLERKAREAKAPEVAQAQAAEEEHPELCGGDGDCFVNKAHNAASPGNGVLAGRGHLLALGFEVGGNPRGASTDSEERVVPGLHCGGWQLIAATHKGIQVVGSGGGLQIWDLGDAGEEAFVLALSASRQGCRERTRLCRAACEEREGLDAIIPCPNGVLHAASASDGADIATAAPPANSAGTSVALTRAAGSWLDGLDLSAEFRTPVPTLQTVTRFLITGVRHALVAALGAIRAAHEGRDEAARVRAWKLFLLLPRLLLARSAQIGADGRAALMRRIELFRQGRVDELHAQSAAEHEQAHPRRRGGDNEEARAAGACAKVWRGQLSRALTDPARRPPHPLRSPAPEVLQYRPSEEVVLTAHQVGEALRTSKRGSAAGLSGATVELYKLLLDDAEALESFTFAVNVTARAQAPQAALDAIALSRLTALRKPNGGVRGIATGDVFRRLVSRALARAFSGELDEATRPFQFALQTRAGTDSLAAMLRAAVELDPRATVVSLDGRSAYDTISRATILAKLRDTVPSLLPFTRAMYARTSTYLWWDDEGRVHDIAQAEGVEQGDPLAPGLYALGQHDSLVAASASLRPDERLAAFLDDLYVVTLPERAAPLLRVVTGEVERGAGVEANLGKTRVFNAEGEDAPPGVDVLGPDVWCGNLPLEQRGFVALGVPIGHPDFVKAQAANRLDAEADLLRQLVQLPDVQCAWLLLAFRAAPLVASAPQRAPKAASEEMAASDIPACRPSEGGRERPEPRQEATRSRKESVKQERCVAANLGFPLSAAGASAPGARHPLRSARPALCSNLARLPTAARGRALPVRPRALALAELLLRGSLAHTGSASAHAAQYAAGETRSAAKRPKPASLLPRRVLGGQASLQLPDRIVVTARSARQDVGLASDLMHVAMRCKNQCVHAYMQRAGTTLLFLAAVERICCSGIYSALCTKQVAREAGRSGRLPDQSCQNGMRLEVYRTGWFHGRRLNLWNHGSLGRADPASHNTAIACELDQRFEDESLLYLTCGQQGIQEVFARNCGNGSQIRNLLVAGSVCQFRAGQERYGEQYDASQMTWAWWSENIKERYGEQYDASQMTWTWWSESIKAFPGRVGKGVNERYGERYDASQMTWAWWSEIIKAFPGRVGKGVNVACCVPWSSREGHERCLLMLKERYDEQYDASQMTWAWWSESIKDRCSTIDVTCKICGHRSKSSSLNNLKIGQAPGCLCNKKTEAKLGRWLVSEFTDSIITLQVQGCTNPDTGRPLPFDFGLYHDSVLIELDGDIGHFGRGFGGDPEDGGVPRRDFHKEYWAMQRGKVVVRLLQTDVYRDCWPWEDFLNSAVRHATCSTEPCVITQAAKEYKRGIYRKLRSDLNCKEGYFLPSRIPYLKYGADLIAARDTDAVKHLFLEGGPGVAQDARRILARGGAVLPLKRTGGACAGKFDFPEKALSRPDWATEEQWQHVCRSTPPKDAAAAVASILEKLLEVKGRTSAAASTLEIDSVASDLISWADSASFASTRGRSFQCSAVVIAILLIVLLVVAGFCYYLMMQQQQVTTTPGPKVLMIVCDTRGWKSRTVSSKVLIDRLFCRHLASRITLEKRFCGASAKCAAKVLIGTSVPLAIVFIGYSLKGAHGGGLQPGITAYMGIMCLMESYKIYQLYQEGLLHTHPLFELARSDTVRLVDNGGQTARLNTSQRDDVEAPRPQVQVSELRAFAGEGRSLGNYEAQPEIPPQALGGSPGSRAEWIKRLEQENANRGKTVRQLEEERLNAKN</sequence>
<keyword evidence="5" id="KW-1185">Reference proteome</keyword>
<keyword evidence="2" id="KW-0472">Membrane</keyword>
<dbReference type="PROSITE" id="PS50878">
    <property type="entry name" value="RT_POL"/>
    <property type="match status" value="1"/>
</dbReference>
<feature type="compositionally biased region" description="Basic and acidic residues" evidence="1">
    <location>
        <begin position="158"/>
        <end position="168"/>
    </location>
</feature>
<feature type="compositionally biased region" description="Basic and acidic residues" evidence="1">
    <location>
        <begin position="1883"/>
        <end position="1911"/>
    </location>
</feature>
<evidence type="ECO:0000259" key="3">
    <source>
        <dbReference type="PROSITE" id="PS50878"/>
    </source>
</evidence>
<feature type="domain" description="Reverse transcriptase" evidence="3">
    <location>
        <begin position="564"/>
        <end position="823"/>
    </location>
</feature>
<evidence type="ECO:0000313" key="5">
    <source>
        <dbReference type="Proteomes" id="UP000186817"/>
    </source>
</evidence>
<feature type="compositionally biased region" description="Basic and acidic residues" evidence="1">
    <location>
        <begin position="895"/>
        <end position="917"/>
    </location>
</feature>
<feature type="region of interest" description="Disordered" evidence="1">
    <location>
        <begin position="877"/>
        <end position="917"/>
    </location>
</feature>
<evidence type="ECO:0000256" key="2">
    <source>
        <dbReference type="SAM" id="Phobius"/>
    </source>
</evidence>
<organism evidence="4 5">
    <name type="scientific">Symbiodinium microadriaticum</name>
    <name type="common">Dinoflagellate</name>
    <name type="synonym">Zooxanthella microadriatica</name>
    <dbReference type="NCBI Taxonomy" id="2951"/>
    <lineage>
        <taxon>Eukaryota</taxon>
        <taxon>Sar</taxon>
        <taxon>Alveolata</taxon>
        <taxon>Dinophyceae</taxon>
        <taxon>Suessiales</taxon>
        <taxon>Symbiodiniaceae</taxon>
        <taxon>Symbiodinium</taxon>
    </lineage>
</organism>
<dbReference type="EMBL" id="LSRX01000051">
    <property type="protein sequence ID" value="OLQ11937.1"/>
    <property type="molecule type" value="Genomic_DNA"/>
</dbReference>
<feature type="region of interest" description="Disordered" evidence="1">
    <location>
        <begin position="92"/>
        <end position="113"/>
    </location>
</feature>
<feature type="transmembrane region" description="Helical" evidence="2">
    <location>
        <begin position="1666"/>
        <end position="1687"/>
    </location>
</feature>
<reference evidence="4 5" key="1">
    <citation type="submission" date="2016-02" db="EMBL/GenBank/DDBJ databases">
        <title>Genome analysis of coral dinoflagellate symbionts highlights evolutionary adaptations to a symbiotic lifestyle.</title>
        <authorList>
            <person name="Aranda M."/>
            <person name="Li Y."/>
            <person name="Liew Y.J."/>
            <person name="Baumgarten S."/>
            <person name="Simakov O."/>
            <person name="Wilson M."/>
            <person name="Piel J."/>
            <person name="Ashoor H."/>
            <person name="Bougouffa S."/>
            <person name="Bajic V.B."/>
            <person name="Ryu T."/>
            <person name="Ravasi T."/>
            <person name="Bayer T."/>
            <person name="Micklem G."/>
            <person name="Kim H."/>
            <person name="Bhak J."/>
            <person name="Lajeunesse T.C."/>
            <person name="Voolstra C.R."/>
        </authorList>
    </citation>
    <scope>NUCLEOTIDE SEQUENCE [LARGE SCALE GENOMIC DNA]</scope>
    <source>
        <strain evidence="4 5">CCMP2467</strain>
    </source>
</reference>
<keyword evidence="2" id="KW-0812">Transmembrane</keyword>
<dbReference type="Proteomes" id="UP000186817">
    <property type="component" value="Unassembled WGS sequence"/>
</dbReference>
<protein>
    <submittedName>
        <fullName evidence="4">132 kDa protein</fullName>
    </submittedName>
</protein>
<feature type="compositionally biased region" description="Basic and acidic residues" evidence="1">
    <location>
        <begin position="446"/>
        <end position="468"/>
    </location>
</feature>
<feature type="region of interest" description="Disordered" evidence="1">
    <location>
        <begin position="1861"/>
        <end position="1911"/>
    </location>
</feature>
<feature type="region of interest" description="Disordered" evidence="1">
    <location>
        <begin position="446"/>
        <end position="469"/>
    </location>
</feature>